<evidence type="ECO:0000256" key="7">
    <source>
        <dbReference type="ARBA" id="ARBA00023098"/>
    </source>
</evidence>
<keyword evidence="5" id="KW-0746">Sphingolipid metabolism</keyword>
<dbReference type="AlphaFoldDB" id="A0A0G4IRK5"/>
<dbReference type="InterPro" id="IPR025749">
    <property type="entry name" value="Sphingomyelin_synth-like_dom"/>
</dbReference>
<evidence type="ECO:0000256" key="2">
    <source>
        <dbReference type="ARBA" id="ARBA00005441"/>
    </source>
</evidence>
<dbReference type="Proteomes" id="UP000290189">
    <property type="component" value="Unassembled WGS sequence"/>
</dbReference>
<comment type="similarity">
    <text evidence="2">Belongs to the sphingomyelin synthase family.</text>
</comment>
<keyword evidence="13" id="KW-1185">Reference proteome</keyword>
<comment type="subcellular location">
    <subcellularLocation>
        <location evidence="1">Membrane</location>
        <topology evidence="1">Multi-pass membrane protein</topology>
    </subcellularLocation>
</comment>
<name>A0A0G4IRK5_PLABS</name>
<dbReference type="GO" id="GO:0005789">
    <property type="term" value="C:endoplasmic reticulum membrane"/>
    <property type="evidence" value="ECO:0007669"/>
    <property type="project" value="TreeGrafter"/>
</dbReference>
<keyword evidence="12" id="KW-0496">Mitochondrion</keyword>
<dbReference type="EMBL" id="CDSF01000082">
    <property type="protein sequence ID" value="CEO98008.1"/>
    <property type="molecule type" value="Genomic_DNA"/>
</dbReference>
<keyword evidence="8 9" id="KW-0472">Membrane</keyword>
<dbReference type="PANTHER" id="PTHR21290">
    <property type="entry name" value="SPHINGOMYELIN SYNTHETASE"/>
    <property type="match status" value="1"/>
</dbReference>
<dbReference type="GO" id="GO:0033188">
    <property type="term" value="F:sphingomyelin synthase activity"/>
    <property type="evidence" value="ECO:0007669"/>
    <property type="project" value="TreeGrafter"/>
</dbReference>
<reference evidence="12 14" key="2">
    <citation type="submission" date="2018-03" db="EMBL/GenBank/DDBJ databases">
        <authorList>
            <person name="Fogelqvist J."/>
        </authorList>
    </citation>
    <scope>NUCLEOTIDE SEQUENCE [LARGE SCALE GENOMIC DNA]</scope>
</reference>
<evidence type="ECO:0000256" key="4">
    <source>
        <dbReference type="ARBA" id="ARBA00022692"/>
    </source>
</evidence>
<evidence type="ECO:0000313" key="12">
    <source>
        <dbReference type="EMBL" id="SPQ96167.1"/>
    </source>
</evidence>
<dbReference type="GO" id="GO:0005886">
    <property type="term" value="C:plasma membrane"/>
    <property type="evidence" value="ECO:0007669"/>
    <property type="project" value="TreeGrafter"/>
</dbReference>
<dbReference type="EMBL" id="OVEO01000005">
    <property type="protein sequence ID" value="SPQ96167.1"/>
    <property type="molecule type" value="Genomic_DNA"/>
</dbReference>
<dbReference type="GO" id="GO:0047493">
    <property type="term" value="F:ceramide cholinephosphotransferase activity"/>
    <property type="evidence" value="ECO:0007669"/>
    <property type="project" value="TreeGrafter"/>
</dbReference>
<keyword evidence="6 9" id="KW-1133">Transmembrane helix</keyword>
<dbReference type="STRING" id="37360.A0A0G4IRK5"/>
<evidence type="ECO:0000313" key="11">
    <source>
        <dbReference type="EMBL" id="CEO98008.1"/>
    </source>
</evidence>
<dbReference type="GO" id="GO:0000139">
    <property type="term" value="C:Golgi membrane"/>
    <property type="evidence" value="ECO:0007669"/>
    <property type="project" value="TreeGrafter"/>
</dbReference>
<evidence type="ECO:0000256" key="3">
    <source>
        <dbReference type="ARBA" id="ARBA00022679"/>
    </source>
</evidence>
<keyword evidence="7" id="KW-0443">Lipid metabolism</keyword>
<dbReference type="Proteomes" id="UP000039324">
    <property type="component" value="Unassembled WGS sequence"/>
</dbReference>
<evidence type="ECO:0000313" key="14">
    <source>
        <dbReference type="Proteomes" id="UP000290189"/>
    </source>
</evidence>
<feature type="transmembrane region" description="Helical" evidence="9">
    <location>
        <begin position="214"/>
        <end position="235"/>
    </location>
</feature>
<evidence type="ECO:0000313" key="13">
    <source>
        <dbReference type="Proteomes" id="UP000039324"/>
    </source>
</evidence>
<keyword evidence="4 9" id="KW-0812">Transmembrane</keyword>
<evidence type="ECO:0000259" key="10">
    <source>
        <dbReference type="Pfam" id="PF14360"/>
    </source>
</evidence>
<evidence type="ECO:0000256" key="1">
    <source>
        <dbReference type="ARBA" id="ARBA00004141"/>
    </source>
</evidence>
<evidence type="ECO:0000256" key="9">
    <source>
        <dbReference type="SAM" id="Phobius"/>
    </source>
</evidence>
<accession>A0A0G4IRK5</accession>
<gene>
    <name evidence="11" type="ORF">PBRA_006122</name>
    <name evidence="12" type="ORF">PLBR_LOCUS3382</name>
</gene>
<organism evidence="11 13">
    <name type="scientific">Plasmodiophora brassicae</name>
    <name type="common">Clubroot disease agent</name>
    <dbReference type="NCBI Taxonomy" id="37360"/>
    <lineage>
        <taxon>Eukaryota</taxon>
        <taxon>Sar</taxon>
        <taxon>Rhizaria</taxon>
        <taxon>Endomyxa</taxon>
        <taxon>Phytomyxea</taxon>
        <taxon>Plasmodiophorida</taxon>
        <taxon>Plasmodiophoridae</taxon>
        <taxon>Plasmodiophora</taxon>
    </lineage>
</organism>
<feature type="transmembrane region" description="Helical" evidence="9">
    <location>
        <begin position="190"/>
        <end position="208"/>
    </location>
</feature>
<evidence type="ECO:0000256" key="6">
    <source>
        <dbReference type="ARBA" id="ARBA00022989"/>
    </source>
</evidence>
<dbReference type="PANTHER" id="PTHR21290:SF25">
    <property type="entry name" value="SPHINGOMYELIN SYNTHASE-RELATED PROTEIN 1"/>
    <property type="match status" value="1"/>
</dbReference>
<geneLocation type="mitochondrion" evidence="12"/>
<dbReference type="InterPro" id="IPR045221">
    <property type="entry name" value="Sphingomyelin_synth-like"/>
</dbReference>
<dbReference type="GO" id="GO:0046513">
    <property type="term" value="P:ceramide biosynthetic process"/>
    <property type="evidence" value="ECO:0007669"/>
    <property type="project" value="TreeGrafter"/>
</dbReference>
<sequence>MSRWVSLSGLDRLTILLTATAAFFVIMGMSQVFSDDDWVRHLERSPARERPHLGTTLRDLGHVRLPDLSWVTIYRQTLTLVPLWTLMVMLVVVSARQNRHDPTRLVRRFAALQTVLFALRAITLLGTRMPPADQSCVPAISIHHPIHSALRMIAHADLACTDMIFSGHMTTAVSLWAVISQDCANWETRLLGTVLLVICSLLLIATRLHYTVDVIAGFLISILVAVLYALAWRIVRFQYPNMAKSRTMPLYARVLHWIEGSDIPTRSSSRPPVASKQQ</sequence>
<dbReference type="OrthoDB" id="422827at2759"/>
<evidence type="ECO:0000256" key="8">
    <source>
        <dbReference type="ARBA" id="ARBA00023136"/>
    </source>
</evidence>
<keyword evidence="3" id="KW-0808">Transferase</keyword>
<evidence type="ECO:0000256" key="5">
    <source>
        <dbReference type="ARBA" id="ARBA00022919"/>
    </source>
</evidence>
<proteinExistence type="inferred from homology"/>
<reference evidence="11 13" key="1">
    <citation type="submission" date="2015-02" db="EMBL/GenBank/DDBJ databases">
        <authorList>
            <person name="Chooi Y.-H."/>
        </authorList>
    </citation>
    <scope>NUCLEOTIDE SEQUENCE [LARGE SCALE GENOMIC DNA]</scope>
    <source>
        <strain evidence="11">E3</strain>
    </source>
</reference>
<dbReference type="Pfam" id="PF14360">
    <property type="entry name" value="PAP2_C"/>
    <property type="match status" value="1"/>
</dbReference>
<feature type="domain" description="Sphingomyelin synthase-like" evidence="10">
    <location>
        <begin position="160"/>
        <end position="229"/>
    </location>
</feature>
<protein>
    <recommendedName>
        <fullName evidence="10">Sphingomyelin synthase-like domain-containing protein</fullName>
    </recommendedName>
</protein>
<feature type="transmembrane region" description="Helical" evidence="9">
    <location>
        <begin position="73"/>
        <end position="93"/>
    </location>
</feature>